<dbReference type="HAMAP" id="MF_02078">
    <property type="entry name" value="MurJ_MviN"/>
    <property type="match status" value="1"/>
</dbReference>
<evidence type="ECO:0000256" key="9">
    <source>
        <dbReference type="ARBA" id="ARBA00061532"/>
    </source>
</evidence>
<gene>
    <name evidence="10 12" type="primary">murJ</name>
    <name evidence="12" type="ORF">NWE73_14365</name>
</gene>
<evidence type="ECO:0000256" key="11">
    <source>
        <dbReference type="PIRNR" id="PIRNR002869"/>
    </source>
</evidence>
<evidence type="ECO:0000256" key="5">
    <source>
        <dbReference type="ARBA" id="ARBA00022984"/>
    </source>
</evidence>
<dbReference type="RefSeq" id="WP_277579034.1">
    <property type="nucleotide sequence ID" value="NZ_JANRMI010000004.1"/>
</dbReference>
<evidence type="ECO:0000256" key="1">
    <source>
        <dbReference type="ARBA" id="ARBA00004651"/>
    </source>
</evidence>
<comment type="pathway">
    <text evidence="10">Cell wall biogenesis; peptidoglycan biosynthesis.</text>
</comment>
<comment type="function">
    <text evidence="8 10 11">Involved in peptidoglycan biosynthesis. Transports lipid-linked peptidoglycan precursors from the inner to the outer leaflet of the cytoplasmic membrane.</text>
</comment>
<evidence type="ECO:0000313" key="13">
    <source>
        <dbReference type="Proteomes" id="UP001152321"/>
    </source>
</evidence>
<feature type="transmembrane region" description="Helical" evidence="10">
    <location>
        <begin position="171"/>
        <end position="194"/>
    </location>
</feature>
<evidence type="ECO:0000256" key="4">
    <source>
        <dbReference type="ARBA" id="ARBA00022960"/>
    </source>
</evidence>
<comment type="subcellular location">
    <subcellularLocation>
        <location evidence="1 10">Cell membrane</location>
        <topology evidence="1 10">Multi-pass membrane protein</topology>
    </subcellularLocation>
</comment>
<evidence type="ECO:0000256" key="10">
    <source>
        <dbReference type="HAMAP-Rule" id="MF_02078"/>
    </source>
</evidence>
<organism evidence="12 13">
    <name type="scientific">Bdellovibrio svalbardensis</name>
    <dbReference type="NCBI Taxonomy" id="2972972"/>
    <lineage>
        <taxon>Bacteria</taxon>
        <taxon>Pseudomonadati</taxon>
        <taxon>Bdellovibrionota</taxon>
        <taxon>Bdellovibrionia</taxon>
        <taxon>Bdellovibrionales</taxon>
        <taxon>Pseudobdellovibrionaceae</taxon>
        <taxon>Bdellovibrio</taxon>
    </lineage>
</organism>
<accession>A0ABT6DM36</accession>
<comment type="caution">
    <text evidence="12">The sequence shown here is derived from an EMBL/GenBank/DDBJ whole genome shotgun (WGS) entry which is preliminary data.</text>
</comment>
<feature type="transmembrane region" description="Helical" evidence="10">
    <location>
        <begin position="98"/>
        <end position="121"/>
    </location>
</feature>
<dbReference type="PANTHER" id="PTHR47019:SF1">
    <property type="entry name" value="LIPID II FLIPPASE MURJ"/>
    <property type="match status" value="1"/>
</dbReference>
<sequence length="531" mass="59051">MSHEASTLKQHSQQDRKKVLKRAFFMASGTLTSRILGLLRDMALAALFERSVTDAWTAAFRLPNLFRRLFGEGSLSVSFIPVFMQARAEDSSGIRAQNLLNALYTVFLIFLGSLTVLGILYMEQVLGLILSADYAKNPEKWLLTVRMARIMFGFVYFVCSYAYFMGVLNALGSFGLPAVAPALLNISMLVFTFLPPSWFPQIGDGLAWGVLVGGILQALLLWLALRGRGYLPRVQRQIWNEDVRRVLKNMLPGLLGMGLLQFTTLVNLHFASSMGEGAISYIYWADRLLEMPLSLVSVSLGAALLPTLSELALRNERNKFREVVQEHFLFSLFLAWPATLGLFFLAEPIIEVLFKRGHFTVLDAKNTAIVLQVYAVSLLFVSGVRILSPAFYAVKNTWLPALTSAGALLLHLSWAAWWIRRAGLQGLVLSSLVAMALQFIVMSLALRILIMKIEWRKTLTEALKIFFAGVGLAGAVQIYFPLAEVLEFSSLGKLMALVLAILAGAVVYFTCSMALRLEQAQFLLSSLKRKN</sequence>
<feature type="transmembrane region" description="Helical" evidence="10">
    <location>
        <begin position="366"/>
        <end position="387"/>
    </location>
</feature>
<feature type="transmembrane region" description="Helical" evidence="10">
    <location>
        <begin position="141"/>
        <end position="164"/>
    </location>
</feature>
<dbReference type="Proteomes" id="UP001152321">
    <property type="component" value="Unassembled WGS sequence"/>
</dbReference>
<feature type="transmembrane region" description="Helical" evidence="10">
    <location>
        <begin position="206"/>
        <end position="225"/>
    </location>
</feature>
<feature type="transmembrane region" description="Helical" evidence="10">
    <location>
        <begin position="399"/>
        <end position="419"/>
    </location>
</feature>
<feature type="transmembrane region" description="Helical" evidence="10">
    <location>
        <begin position="494"/>
        <end position="515"/>
    </location>
</feature>
<dbReference type="PRINTS" id="PR01806">
    <property type="entry name" value="VIRFACTRMVIN"/>
</dbReference>
<dbReference type="PANTHER" id="PTHR47019">
    <property type="entry name" value="LIPID II FLIPPASE MURJ"/>
    <property type="match status" value="1"/>
</dbReference>
<dbReference type="CDD" id="cd13123">
    <property type="entry name" value="MATE_MurJ_like"/>
    <property type="match status" value="1"/>
</dbReference>
<evidence type="ECO:0000256" key="8">
    <source>
        <dbReference type="ARBA" id="ARBA00060041"/>
    </source>
</evidence>
<keyword evidence="10 11" id="KW-0813">Transport</keyword>
<keyword evidence="10 11" id="KW-0961">Cell wall biogenesis/degradation</keyword>
<keyword evidence="2 10" id="KW-1003">Cell membrane</keyword>
<keyword evidence="13" id="KW-1185">Reference proteome</keyword>
<evidence type="ECO:0000256" key="6">
    <source>
        <dbReference type="ARBA" id="ARBA00022989"/>
    </source>
</evidence>
<dbReference type="InterPro" id="IPR004268">
    <property type="entry name" value="MurJ"/>
</dbReference>
<feature type="transmembrane region" description="Helical" evidence="10">
    <location>
        <begin position="291"/>
        <end position="308"/>
    </location>
</feature>
<feature type="transmembrane region" description="Helical" evidence="10">
    <location>
        <begin position="246"/>
        <end position="271"/>
    </location>
</feature>
<proteinExistence type="inferred from homology"/>
<keyword evidence="6 10" id="KW-1133">Transmembrane helix</keyword>
<dbReference type="EMBL" id="JANRMI010000004">
    <property type="protein sequence ID" value="MDG0817562.1"/>
    <property type="molecule type" value="Genomic_DNA"/>
</dbReference>
<protein>
    <recommendedName>
        <fullName evidence="10">Probable lipid II flippase MurJ</fullName>
    </recommendedName>
</protein>
<dbReference type="Pfam" id="PF03023">
    <property type="entry name" value="MurJ"/>
    <property type="match status" value="1"/>
</dbReference>
<keyword evidence="4 10" id="KW-0133">Cell shape</keyword>
<feature type="transmembrane region" description="Helical" evidence="10">
    <location>
        <begin position="328"/>
        <end position="346"/>
    </location>
</feature>
<keyword evidence="3 10" id="KW-0812">Transmembrane</keyword>
<keyword evidence="5 10" id="KW-0573">Peptidoglycan synthesis</keyword>
<evidence type="ECO:0000313" key="12">
    <source>
        <dbReference type="EMBL" id="MDG0817562.1"/>
    </source>
</evidence>
<feature type="transmembrane region" description="Helical" evidence="10">
    <location>
        <begin position="425"/>
        <end position="450"/>
    </location>
</feature>
<evidence type="ECO:0000256" key="7">
    <source>
        <dbReference type="ARBA" id="ARBA00023136"/>
    </source>
</evidence>
<dbReference type="PIRSF" id="PIRSF002869">
    <property type="entry name" value="MviN"/>
    <property type="match status" value="1"/>
</dbReference>
<dbReference type="InterPro" id="IPR051050">
    <property type="entry name" value="Lipid_II_flippase_MurJ/MviN"/>
</dbReference>
<comment type="similarity">
    <text evidence="9 10 11">Belongs to the MurJ/MviN family.</text>
</comment>
<evidence type="ECO:0000256" key="3">
    <source>
        <dbReference type="ARBA" id="ARBA00022692"/>
    </source>
</evidence>
<name>A0ABT6DM36_9BACT</name>
<feature type="transmembrane region" description="Helical" evidence="10">
    <location>
        <begin position="462"/>
        <end position="482"/>
    </location>
</feature>
<keyword evidence="7 10" id="KW-0472">Membrane</keyword>
<reference evidence="12" key="1">
    <citation type="submission" date="2022-08" db="EMBL/GenBank/DDBJ databases">
        <title>Novel Bdellovibrio Species Isolated from Svalbard: Designation Bdellovibrio svalbardensis.</title>
        <authorList>
            <person name="Mitchell R.J."/>
            <person name="Choi S.Y."/>
        </authorList>
    </citation>
    <scope>NUCLEOTIDE SEQUENCE</scope>
    <source>
        <strain evidence="12">PAP01</strain>
    </source>
</reference>
<evidence type="ECO:0000256" key="2">
    <source>
        <dbReference type="ARBA" id="ARBA00022475"/>
    </source>
</evidence>
<dbReference type="NCBIfam" id="TIGR01695">
    <property type="entry name" value="murJ_mviN"/>
    <property type="match status" value="1"/>
</dbReference>